<dbReference type="RefSeq" id="WP_307207631.1">
    <property type="nucleotide sequence ID" value="NZ_JAUSSU010000012.1"/>
</dbReference>
<dbReference type="EMBL" id="JAUSSU010000012">
    <property type="protein sequence ID" value="MDQ0115734.1"/>
    <property type="molecule type" value="Genomic_DNA"/>
</dbReference>
<comment type="caution">
    <text evidence="1">The sequence shown here is derived from an EMBL/GenBank/DDBJ whole genome shotgun (WGS) entry which is preliminary data.</text>
</comment>
<dbReference type="InterPro" id="IPR023430">
    <property type="entry name" value="Pept_HybD-like_dom_sf"/>
</dbReference>
<dbReference type="SUPFAM" id="SSF53163">
    <property type="entry name" value="HybD-like"/>
    <property type="match status" value="1"/>
</dbReference>
<proteinExistence type="predicted"/>
<keyword evidence="2" id="KW-1185">Reference proteome</keyword>
<accession>A0ABT9UBZ0</accession>
<dbReference type="InterPro" id="IPR009665">
    <property type="entry name" value="YyaC"/>
</dbReference>
<evidence type="ECO:0000313" key="2">
    <source>
        <dbReference type="Proteomes" id="UP001229346"/>
    </source>
</evidence>
<name>A0ABT9UBZ0_PAEHA</name>
<organism evidence="1 2">
    <name type="scientific">Paenibacillus harenae</name>
    <dbReference type="NCBI Taxonomy" id="306543"/>
    <lineage>
        <taxon>Bacteria</taxon>
        <taxon>Bacillati</taxon>
        <taxon>Bacillota</taxon>
        <taxon>Bacilli</taxon>
        <taxon>Bacillales</taxon>
        <taxon>Paenibacillaceae</taxon>
        <taxon>Paenibacillus</taxon>
    </lineage>
</organism>
<sequence length="192" mass="20936">MTIEFERFEQTRQEESRDCGLVSFFQRIAEQQPDRTRIVFVCIGTDRSTGDAFGPLVGTLLRERGWPRVIGTLAEPCDAHTVAHAQATVGERDTVIAIDACLGHPKSIGSFIAANRALQPGKAIGRQLPPVGHYSIAGVVNSHGPKAYWKLQTTSLNFVMQMAGKVAAAAEQAWMQPGARSDEELIKLPIPL</sequence>
<dbReference type="Gene3D" id="3.40.50.1450">
    <property type="entry name" value="HybD-like"/>
    <property type="match status" value="1"/>
</dbReference>
<gene>
    <name evidence="1" type="ORF">J2T15_005201</name>
</gene>
<dbReference type="Pfam" id="PF06866">
    <property type="entry name" value="DUF1256"/>
    <property type="match status" value="1"/>
</dbReference>
<reference evidence="1 2" key="1">
    <citation type="submission" date="2023-07" db="EMBL/GenBank/DDBJ databases">
        <title>Sorghum-associated microbial communities from plants grown in Nebraska, USA.</title>
        <authorList>
            <person name="Schachtman D."/>
        </authorList>
    </citation>
    <scope>NUCLEOTIDE SEQUENCE [LARGE SCALE GENOMIC DNA]</scope>
    <source>
        <strain evidence="1 2">CC482</strain>
    </source>
</reference>
<protein>
    <submittedName>
        <fullName evidence="1">Sporulation protein YyaC</fullName>
    </submittedName>
</protein>
<dbReference type="Proteomes" id="UP001229346">
    <property type="component" value="Unassembled WGS sequence"/>
</dbReference>
<evidence type="ECO:0000313" key="1">
    <source>
        <dbReference type="EMBL" id="MDQ0115734.1"/>
    </source>
</evidence>
<dbReference type="NCBIfam" id="TIGR02841">
    <property type="entry name" value="spore_YyaC"/>
    <property type="match status" value="1"/>
</dbReference>